<organism evidence="9">
    <name type="scientific">marine sediment metagenome</name>
    <dbReference type="NCBI Taxonomy" id="412755"/>
    <lineage>
        <taxon>unclassified sequences</taxon>
        <taxon>metagenomes</taxon>
        <taxon>ecological metagenomes</taxon>
    </lineage>
</organism>
<dbReference type="GO" id="GO:0003677">
    <property type="term" value="F:DNA binding"/>
    <property type="evidence" value="ECO:0007669"/>
    <property type="project" value="InterPro"/>
</dbReference>
<dbReference type="GO" id="GO:0006284">
    <property type="term" value="P:base-excision repair"/>
    <property type="evidence" value="ECO:0007669"/>
    <property type="project" value="TreeGrafter"/>
</dbReference>
<dbReference type="InterPro" id="IPR018246">
    <property type="entry name" value="AP_endonuc_F2_Zn_BS"/>
</dbReference>
<dbReference type="GO" id="GO:0008270">
    <property type="term" value="F:zinc ion binding"/>
    <property type="evidence" value="ECO:0007669"/>
    <property type="project" value="InterPro"/>
</dbReference>
<accession>A0A0F9U2J8</accession>
<evidence type="ECO:0000256" key="7">
    <source>
        <dbReference type="ARBA" id="ARBA00023204"/>
    </source>
</evidence>
<dbReference type="InterPro" id="IPR036237">
    <property type="entry name" value="Xyl_isomerase-like_sf"/>
</dbReference>
<keyword evidence="3" id="KW-0479">Metal-binding</keyword>
<evidence type="ECO:0000256" key="1">
    <source>
        <dbReference type="ARBA" id="ARBA00001947"/>
    </source>
</evidence>
<name>A0A0F9U2J8_9ZZZZ</name>
<protein>
    <recommendedName>
        <fullName evidence="8">Xylose isomerase-like TIM barrel domain-containing protein</fullName>
    </recommendedName>
</protein>
<gene>
    <name evidence="9" type="ORF">LCGC14_0580970</name>
</gene>
<dbReference type="PROSITE" id="PS00730">
    <property type="entry name" value="AP_NUCLEASE_F2_2"/>
    <property type="match status" value="1"/>
</dbReference>
<reference evidence="9" key="1">
    <citation type="journal article" date="2015" name="Nature">
        <title>Complex archaea that bridge the gap between prokaryotes and eukaryotes.</title>
        <authorList>
            <person name="Spang A."/>
            <person name="Saw J.H."/>
            <person name="Jorgensen S.L."/>
            <person name="Zaremba-Niedzwiedzka K."/>
            <person name="Martijn J."/>
            <person name="Lind A.E."/>
            <person name="van Eijk R."/>
            <person name="Schleper C."/>
            <person name="Guy L."/>
            <person name="Ettema T.J."/>
        </authorList>
    </citation>
    <scope>NUCLEOTIDE SEQUENCE</scope>
</reference>
<dbReference type="Pfam" id="PF01261">
    <property type="entry name" value="AP_endonuc_2"/>
    <property type="match status" value="1"/>
</dbReference>
<dbReference type="HAMAP" id="MF_00152">
    <property type="entry name" value="Nfo"/>
    <property type="match status" value="1"/>
</dbReference>
<feature type="domain" description="Xylose isomerase-like TIM barrel" evidence="8">
    <location>
        <begin position="19"/>
        <end position="263"/>
    </location>
</feature>
<dbReference type="EMBL" id="LAZR01000879">
    <property type="protein sequence ID" value="KKN55566.1"/>
    <property type="molecule type" value="Genomic_DNA"/>
</dbReference>
<evidence type="ECO:0000256" key="3">
    <source>
        <dbReference type="ARBA" id="ARBA00022723"/>
    </source>
</evidence>
<keyword evidence="5" id="KW-0378">Hydrolase</keyword>
<dbReference type="GO" id="GO:0003906">
    <property type="term" value="F:DNA-(apurinic or apyrimidinic site) endonuclease activity"/>
    <property type="evidence" value="ECO:0007669"/>
    <property type="project" value="TreeGrafter"/>
</dbReference>
<keyword evidence="4" id="KW-0227">DNA damage</keyword>
<dbReference type="FunFam" id="3.20.20.150:FF:000001">
    <property type="entry name" value="Probable endonuclease 4"/>
    <property type="match status" value="1"/>
</dbReference>
<comment type="cofactor">
    <cofactor evidence="1">
        <name>Zn(2+)</name>
        <dbReference type="ChEBI" id="CHEBI:29105"/>
    </cofactor>
</comment>
<keyword evidence="7" id="KW-0234">DNA repair</keyword>
<dbReference type="InterPro" id="IPR013022">
    <property type="entry name" value="Xyl_isomerase-like_TIM-brl"/>
</dbReference>
<dbReference type="PROSITE" id="PS00731">
    <property type="entry name" value="AP_NUCLEASE_F2_3"/>
    <property type="match status" value="1"/>
</dbReference>
<proteinExistence type="inferred from homology"/>
<evidence type="ECO:0000256" key="2">
    <source>
        <dbReference type="ARBA" id="ARBA00005340"/>
    </source>
</evidence>
<sequence length="282" mass="30383">MILGSHLSIAGGTDRALVAAADYGFDTVALFVRNQRQWKAPPLTDEAARLFRRTRRRLGISPVVAHGSYLVNLAGDQPVRRKSLVAVADELDRCGRLGIDYLVMHPGANPKREQGIARIAAGLNASIANCRHRRVKILLETTSGAGNSIGGRFEDLAAIFEQLDRKGRFGVCLDTCHIFAAGYDLRTARAYRQMMAAFDAIIGAARLMAVHVNDSLGDLASHRDRHAHIGAGRIGLRGLANLVNDPRLRNVPMILETPKGTDPAGGDWDAVNAAALRGAARA</sequence>
<dbReference type="PANTHER" id="PTHR21445:SF0">
    <property type="entry name" value="APURINIC-APYRIMIDINIC ENDONUCLEASE"/>
    <property type="match status" value="1"/>
</dbReference>
<dbReference type="Gene3D" id="3.20.20.150">
    <property type="entry name" value="Divalent-metal-dependent TIM barrel enzymes"/>
    <property type="match status" value="1"/>
</dbReference>
<evidence type="ECO:0000313" key="9">
    <source>
        <dbReference type="EMBL" id="KKN55566.1"/>
    </source>
</evidence>
<dbReference type="PROSITE" id="PS51432">
    <property type="entry name" value="AP_NUCLEASE_F2_4"/>
    <property type="match status" value="1"/>
</dbReference>
<comment type="caution">
    <text evidence="9">The sequence shown here is derived from an EMBL/GenBank/DDBJ whole genome shotgun (WGS) entry which is preliminary data.</text>
</comment>
<evidence type="ECO:0000256" key="4">
    <source>
        <dbReference type="ARBA" id="ARBA00022763"/>
    </source>
</evidence>
<evidence type="ECO:0000256" key="6">
    <source>
        <dbReference type="ARBA" id="ARBA00022833"/>
    </source>
</evidence>
<dbReference type="NCBIfam" id="TIGR00587">
    <property type="entry name" value="nfo"/>
    <property type="match status" value="1"/>
</dbReference>
<keyword evidence="6" id="KW-0862">Zinc</keyword>
<dbReference type="SUPFAM" id="SSF51658">
    <property type="entry name" value="Xylose isomerase-like"/>
    <property type="match status" value="1"/>
</dbReference>
<dbReference type="SMART" id="SM00518">
    <property type="entry name" value="AP2Ec"/>
    <property type="match status" value="1"/>
</dbReference>
<evidence type="ECO:0000259" key="8">
    <source>
        <dbReference type="Pfam" id="PF01261"/>
    </source>
</evidence>
<dbReference type="PANTHER" id="PTHR21445">
    <property type="entry name" value="ENDONUCLEASE IV ENDODEOXYRIBONUCLEASE IV"/>
    <property type="match status" value="1"/>
</dbReference>
<dbReference type="InterPro" id="IPR001719">
    <property type="entry name" value="AP_endonuc_2"/>
</dbReference>
<dbReference type="GO" id="GO:0008081">
    <property type="term" value="F:phosphoric diester hydrolase activity"/>
    <property type="evidence" value="ECO:0007669"/>
    <property type="project" value="TreeGrafter"/>
</dbReference>
<dbReference type="AlphaFoldDB" id="A0A0F9U2J8"/>
<evidence type="ECO:0000256" key="5">
    <source>
        <dbReference type="ARBA" id="ARBA00022801"/>
    </source>
</evidence>
<dbReference type="CDD" id="cd00019">
    <property type="entry name" value="AP2Ec"/>
    <property type="match status" value="1"/>
</dbReference>
<comment type="similarity">
    <text evidence="2">Belongs to the AP endonuclease 2 family.</text>
</comment>